<evidence type="ECO:0000256" key="4">
    <source>
        <dbReference type="ARBA" id="ARBA00018947"/>
    </source>
</evidence>
<dbReference type="InterPro" id="IPR003038">
    <property type="entry name" value="DAD/Ost2"/>
</dbReference>
<organism evidence="10 11">
    <name type="scientific">Sinocyclocheilus grahami</name>
    <name type="common">Dianchi golden-line fish</name>
    <name type="synonym">Barbus grahami</name>
    <dbReference type="NCBI Taxonomy" id="75366"/>
    <lineage>
        <taxon>Eukaryota</taxon>
        <taxon>Metazoa</taxon>
        <taxon>Chordata</taxon>
        <taxon>Craniata</taxon>
        <taxon>Vertebrata</taxon>
        <taxon>Euteleostomi</taxon>
        <taxon>Actinopterygii</taxon>
        <taxon>Neopterygii</taxon>
        <taxon>Teleostei</taxon>
        <taxon>Ostariophysi</taxon>
        <taxon>Cypriniformes</taxon>
        <taxon>Cyprinidae</taxon>
        <taxon>Cyprininae</taxon>
        <taxon>Sinocyclocheilus</taxon>
    </lineage>
</organism>
<comment type="pathway">
    <text evidence="2 9">Protein modification; protein glycosylation.</text>
</comment>
<dbReference type="AlphaFoldDB" id="A0A672LJG0"/>
<sequence>MSNNSVISVISRFLEEYASSITFFIAFNNISIMSSLVCLRIQIHPQNKGEFLSISPERAFADFLFAHTVLHSVIINFIG</sequence>
<name>A0A672LJG0_SINGR</name>
<keyword evidence="7 9" id="KW-1133">Transmembrane helix</keyword>
<evidence type="ECO:0000256" key="6">
    <source>
        <dbReference type="ARBA" id="ARBA00022824"/>
    </source>
</evidence>
<comment type="subunit">
    <text evidence="9">Component of the oligosaccharyltransferase (OST) complex.</text>
</comment>
<comment type="similarity">
    <text evidence="3 9">Belongs to the DAD/OST2 family.</text>
</comment>
<evidence type="ECO:0000256" key="8">
    <source>
        <dbReference type="ARBA" id="ARBA00023136"/>
    </source>
</evidence>
<feature type="transmembrane region" description="Helical" evidence="9">
    <location>
        <begin position="20"/>
        <end position="39"/>
    </location>
</feature>
<dbReference type="PANTHER" id="PTHR10705:SF0">
    <property type="entry name" value="DOLICHYL-DIPHOSPHOOLIGOSACCHARIDE--PROTEIN GLYCOSYLTRANSFERASE SUBUNIT DAD1"/>
    <property type="match status" value="1"/>
</dbReference>
<keyword evidence="5 9" id="KW-0812">Transmembrane</keyword>
<proteinExistence type="inferred from homology"/>
<dbReference type="UniPathway" id="UPA00378"/>
<comment type="function">
    <text evidence="9">Subunit of the oligosaccharyl transferase (OST) complex that catalyzes the initial transfer of a defined glycan (Glc(3)Man(9)GlcNAc(2) in eukaryotes) from the lipid carrier dolichol-pyrophosphate to an asparagine residue within an Asn-X-Ser/Thr consensus motif in nascent polypeptide chains, the first step in protein N-glycosylation. N-glycosylation occurs cotranslationally and the complex associates with the Sec61 complex at the channel-forming translocon complex that mediates protein translocation across the endoplasmic reticulum (ER). All subunits are required for a maximal enzyme activity.</text>
</comment>
<evidence type="ECO:0000256" key="9">
    <source>
        <dbReference type="RuleBase" id="RU361136"/>
    </source>
</evidence>
<keyword evidence="11" id="KW-1185">Reference proteome</keyword>
<dbReference type="InParanoid" id="A0A672LJG0"/>
<keyword evidence="6 9" id="KW-0256">Endoplasmic reticulum</keyword>
<evidence type="ECO:0000256" key="1">
    <source>
        <dbReference type="ARBA" id="ARBA00004477"/>
    </source>
</evidence>
<reference evidence="10" key="2">
    <citation type="submission" date="2025-09" db="UniProtKB">
        <authorList>
            <consortium name="Ensembl"/>
        </authorList>
    </citation>
    <scope>IDENTIFICATION</scope>
</reference>
<reference evidence="10" key="1">
    <citation type="submission" date="2025-08" db="UniProtKB">
        <authorList>
            <consortium name="Ensembl"/>
        </authorList>
    </citation>
    <scope>IDENTIFICATION</scope>
</reference>
<evidence type="ECO:0000313" key="10">
    <source>
        <dbReference type="Ensembl" id="ENSSGRP00000024637.1"/>
    </source>
</evidence>
<dbReference type="GO" id="GO:0006487">
    <property type="term" value="P:protein N-linked glycosylation"/>
    <property type="evidence" value="ECO:0007669"/>
    <property type="project" value="TreeGrafter"/>
</dbReference>
<dbReference type="PANTHER" id="PTHR10705">
    <property type="entry name" value="DOLICHYL-DIPHOSPHOOLIGOSACCHARIDE--PROTEIN GLYCOSYLTRANSFERASE SUBUNIT DAD1"/>
    <property type="match status" value="1"/>
</dbReference>
<dbReference type="GO" id="GO:0008250">
    <property type="term" value="C:oligosaccharyltransferase complex"/>
    <property type="evidence" value="ECO:0007669"/>
    <property type="project" value="InterPro"/>
</dbReference>
<dbReference type="Ensembl" id="ENSSGRT00000026555.1">
    <property type="protein sequence ID" value="ENSSGRP00000024637.1"/>
    <property type="gene ID" value="ENSSGRG00000014447.1"/>
</dbReference>
<comment type="caution">
    <text evidence="9">Lacks conserved residue(s) required for the propagation of feature annotation.</text>
</comment>
<accession>A0A672LJG0</accession>
<comment type="subcellular location">
    <subcellularLocation>
        <location evidence="1 9">Endoplasmic reticulum membrane</location>
        <topology evidence="1 9">Multi-pass membrane protein</topology>
    </subcellularLocation>
</comment>
<protein>
    <recommendedName>
        <fullName evidence="4 9">Dolichyl-diphosphooligosaccharide--protein glycosyltransferase subunit DAD1</fullName>
        <shortName evidence="9">Oligosaccharyl transferase subunit DAD1</shortName>
    </recommendedName>
</protein>
<keyword evidence="8 9" id="KW-0472">Membrane</keyword>
<dbReference type="Proteomes" id="UP000472262">
    <property type="component" value="Unassembled WGS sequence"/>
</dbReference>
<evidence type="ECO:0000256" key="3">
    <source>
        <dbReference type="ARBA" id="ARBA00009386"/>
    </source>
</evidence>
<evidence type="ECO:0000256" key="2">
    <source>
        <dbReference type="ARBA" id="ARBA00004922"/>
    </source>
</evidence>
<evidence type="ECO:0000256" key="7">
    <source>
        <dbReference type="ARBA" id="ARBA00022989"/>
    </source>
</evidence>
<evidence type="ECO:0000313" key="11">
    <source>
        <dbReference type="Proteomes" id="UP000472262"/>
    </source>
</evidence>
<dbReference type="Pfam" id="PF02109">
    <property type="entry name" value="DAD"/>
    <property type="match status" value="1"/>
</dbReference>
<evidence type="ECO:0000256" key="5">
    <source>
        <dbReference type="ARBA" id="ARBA00022692"/>
    </source>
</evidence>